<dbReference type="InterPro" id="IPR016286">
    <property type="entry name" value="FUC_metazoa-typ"/>
</dbReference>
<evidence type="ECO:0000259" key="7">
    <source>
        <dbReference type="Pfam" id="PF01120"/>
    </source>
</evidence>
<evidence type="ECO:0000259" key="8">
    <source>
        <dbReference type="Pfam" id="PF16757"/>
    </source>
</evidence>
<dbReference type="OrthoDB" id="107551at2"/>
<dbReference type="RefSeq" id="WP_109414969.1">
    <property type="nucleotide sequence ID" value="NZ_QEAS01000004.1"/>
</dbReference>
<evidence type="ECO:0000256" key="1">
    <source>
        <dbReference type="ARBA" id="ARBA00004071"/>
    </source>
</evidence>
<name>A0A2U2PJB0_9SPHI</name>
<sequence length="544" mass="60649">MNRRTLLKGALAGVSSLYLSKLYSGTWMPPLAGQTGAGLRFQPTWDSLSGYQVPDWYRDAKFGLWAHWGPQCQPEYGDWYAQGMYREGGDQYKYHCKKYGHPSKFGFKDVINEWKADQWDPEELVALYKKAGAGYFVALANHHDNLDLYPTKYHKWNSTRVGPRKDIIKGWADAARANGLPFGVSVHASHAWTFYEASQGADKSGPFAGISYDGKITKDKGKGTWWEGLDPRELYAQDHPLSTPNRDGHKQWNWGDGASIPSKAYMENFYKRTLALIDNYEPDLVYFDDTALPLWPVSDVGLKIAAHMYNTSIKKHGKLNAVITGKILDEQQRKCMVWDIERGQSDRIEPLPWQTDTCLGNWHYDQRVYNGDHYKSAATVIHTLCDVVSKNGNLLLSIPVRGNGTIDEKERAIVEGIASWMKVNSEAIYGSRPWTVFGEGPAAGSAAPLTAQGFNEGKGKPFSAADIRFTTKGKILYAILLGWPEENKILVKSLGGKGKVADVRLLGHGEPLEFSQSDQGLEVKFPGQPLSQHAAVLKISGAIV</sequence>
<keyword evidence="6" id="KW-0326">Glycosidase</keyword>
<gene>
    <name evidence="9" type="ORF">DDR33_06545</name>
</gene>
<dbReference type="InterPro" id="IPR000933">
    <property type="entry name" value="Glyco_hydro_29"/>
</dbReference>
<dbReference type="Pfam" id="PF01120">
    <property type="entry name" value="Alpha_L_fucos"/>
    <property type="match status" value="1"/>
</dbReference>
<evidence type="ECO:0000256" key="3">
    <source>
        <dbReference type="ARBA" id="ARBA00012662"/>
    </source>
</evidence>
<dbReference type="PANTHER" id="PTHR10030">
    <property type="entry name" value="ALPHA-L-FUCOSIDASE"/>
    <property type="match status" value="1"/>
</dbReference>
<feature type="domain" description="Glycoside hydrolase family 29 N-terminal" evidence="7">
    <location>
        <begin position="39"/>
        <end position="426"/>
    </location>
</feature>
<dbReference type="EMBL" id="QEAS01000004">
    <property type="protein sequence ID" value="PWG81485.1"/>
    <property type="molecule type" value="Genomic_DNA"/>
</dbReference>
<reference evidence="9 10" key="1">
    <citation type="submission" date="2018-04" db="EMBL/GenBank/DDBJ databases">
        <title>Pedobacter chongqingensis sp. nov., isolated from a rottenly hemp rope.</title>
        <authorList>
            <person name="Cai Y."/>
        </authorList>
    </citation>
    <scope>NUCLEOTIDE SEQUENCE [LARGE SCALE GENOMIC DNA]</scope>
    <source>
        <strain evidence="9 10">FJ4-8</strain>
    </source>
</reference>
<accession>A0A2U2PJB0</accession>
<comment type="caution">
    <text evidence="9">The sequence shown here is derived from an EMBL/GenBank/DDBJ whole genome shotgun (WGS) entry which is preliminary data.</text>
</comment>
<proteinExistence type="inferred from homology"/>
<evidence type="ECO:0000256" key="6">
    <source>
        <dbReference type="ARBA" id="ARBA00023295"/>
    </source>
</evidence>
<comment type="similarity">
    <text evidence="2">Belongs to the glycosyl hydrolase 29 family.</text>
</comment>
<evidence type="ECO:0000256" key="4">
    <source>
        <dbReference type="ARBA" id="ARBA00022729"/>
    </source>
</evidence>
<evidence type="ECO:0000313" key="9">
    <source>
        <dbReference type="EMBL" id="PWG81485.1"/>
    </source>
</evidence>
<keyword evidence="4" id="KW-0732">Signal</keyword>
<dbReference type="InterPro" id="IPR017853">
    <property type="entry name" value="GH"/>
</dbReference>
<dbReference type="InterPro" id="IPR031919">
    <property type="entry name" value="Fucosidase_C"/>
</dbReference>
<dbReference type="PIRSF" id="PIRSF001092">
    <property type="entry name" value="Alpha-L-fucosidase"/>
    <property type="match status" value="1"/>
</dbReference>
<dbReference type="InterPro" id="IPR013780">
    <property type="entry name" value="Glyco_hydro_b"/>
</dbReference>
<dbReference type="InterPro" id="IPR057739">
    <property type="entry name" value="Glyco_hydro_29_N"/>
</dbReference>
<dbReference type="Gene3D" id="3.20.20.80">
    <property type="entry name" value="Glycosidases"/>
    <property type="match status" value="1"/>
</dbReference>
<dbReference type="GO" id="GO:0016139">
    <property type="term" value="P:glycoside catabolic process"/>
    <property type="evidence" value="ECO:0007669"/>
    <property type="project" value="TreeGrafter"/>
</dbReference>
<dbReference type="SMART" id="SM00812">
    <property type="entry name" value="Alpha_L_fucos"/>
    <property type="match status" value="1"/>
</dbReference>
<dbReference type="GO" id="GO:0005764">
    <property type="term" value="C:lysosome"/>
    <property type="evidence" value="ECO:0007669"/>
    <property type="project" value="TreeGrafter"/>
</dbReference>
<protein>
    <recommendedName>
        <fullName evidence="3">alpha-L-fucosidase</fullName>
        <ecNumber evidence="3">3.2.1.51</ecNumber>
    </recommendedName>
</protein>
<evidence type="ECO:0000313" key="10">
    <source>
        <dbReference type="Proteomes" id="UP000245647"/>
    </source>
</evidence>
<comment type="function">
    <text evidence="1">Alpha-L-fucosidase is responsible for hydrolyzing the alpha-1,6-linked fucose joined to the reducing-end N-acetylglucosamine of the carbohydrate moieties of glycoproteins.</text>
</comment>
<dbReference type="Pfam" id="PF16757">
    <property type="entry name" value="Fucosidase_C"/>
    <property type="match status" value="1"/>
</dbReference>
<keyword evidence="5" id="KW-0378">Hydrolase</keyword>
<dbReference type="Gene3D" id="2.60.40.1180">
    <property type="entry name" value="Golgi alpha-mannosidase II"/>
    <property type="match status" value="1"/>
</dbReference>
<dbReference type="AlphaFoldDB" id="A0A2U2PJB0"/>
<feature type="domain" description="Alpha-L-fucosidase C-terminal" evidence="8">
    <location>
        <begin position="464"/>
        <end position="539"/>
    </location>
</feature>
<keyword evidence="10" id="KW-1185">Reference proteome</keyword>
<dbReference type="GO" id="GO:0004560">
    <property type="term" value="F:alpha-L-fucosidase activity"/>
    <property type="evidence" value="ECO:0007669"/>
    <property type="project" value="InterPro"/>
</dbReference>
<evidence type="ECO:0000256" key="5">
    <source>
        <dbReference type="ARBA" id="ARBA00022801"/>
    </source>
</evidence>
<evidence type="ECO:0000256" key="2">
    <source>
        <dbReference type="ARBA" id="ARBA00007951"/>
    </source>
</evidence>
<dbReference type="GO" id="GO:0006004">
    <property type="term" value="P:fucose metabolic process"/>
    <property type="evidence" value="ECO:0007669"/>
    <property type="project" value="InterPro"/>
</dbReference>
<organism evidence="9 10">
    <name type="scientific">Pararcticibacter amylolyticus</name>
    <dbReference type="NCBI Taxonomy" id="2173175"/>
    <lineage>
        <taxon>Bacteria</taxon>
        <taxon>Pseudomonadati</taxon>
        <taxon>Bacteroidota</taxon>
        <taxon>Sphingobacteriia</taxon>
        <taxon>Sphingobacteriales</taxon>
        <taxon>Sphingobacteriaceae</taxon>
        <taxon>Pararcticibacter</taxon>
    </lineage>
</organism>
<dbReference type="PANTHER" id="PTHR10030:SF37">
    <property type="entry name" value="ALPHA-L-FUCOSIDASE-RELATED"/>
    <property type="match status" value="1"/>
</dbReference>
<dbReference type="Proteomes" id="UP000245647">
    <property type="component" value="Unassembled WGS sequence"/>
</dbReference>
<dbReference type="SUPFAM" id="SSF51445">
    <property type="entry name" value="(Trans)glycosidases"/>
    <property type="match status" value="1"/>
</dbReference>
<dbReference type="EC" id="3.2.1.51" evidence="3"/>